<dbReference type="RefSeq" id="WP_196991915.1">
    <property type="nucleotide sequence ID" value="NZ_JADWYR010000002.1"/>
</dbReference>
<gene>
    <name evidence="1" type="ORF">I5907_16540</name>
</gene>
<keyword evidence="2" id="KW-1185">Reference proteome</keyword>
<sequence>MESTPQKIKLQVVLSLFDWHTGLFHKALEGINDTDAANRLGTKANHIAWLSGSLVYGRYSLAGLLGIEQKQAGLELFENFKGIIDDAIYPSLNDFRNDWKNISPLLKEKISSLSEDELNGPDPFKMPGGDFKLFDTLLFCTDRESYCIGQIGIFRRLLGYPALKFD</sequence>
<evidence type="ECO:0000313" key="2">
    <source>
        <dbReference type="Proteomes" id="UP000628448"/>
    </source>
</evidence>
<dbReference type="AlphaFoldDB" id="A0A931E536"/>
<proteinExistence type="predicted"/>
<evidence type="ECO:0000313" key="1">
    <source>
        <dbReference type="EMBL" id="MBG9377850.1"/>
    </source>
</evidence>
<accession>A0A931E536</accession>
<dbReference type="Gene3D" id="1.20.120.450">
    <property type="entry name" value="dinb family like domain"/>
    <property type="match status" value="1"/>
</dbReference>
<organism evidence="1 2">
    <name type="scientific">Panacibacter microcysteis</name>
    <dbReference type="NCBI Taxonomy" id="2793269"/>
    <lineage>
        <taxon>Bacteria</taxon>
        <taxon>Pseudomonadati</taxon>
        <taxon>Bacteroidota</taxon>
        <taxon>Chitinophagia</taxon>
        <taxon>Chitinophagales</taxon>
        <taxon>Chitinophagaceae</taxon>
        <taxon>Panacibacter</taxon>
    </lineage>
</organism>
<protein>
    <submittedName>
        <fullName evidence="1">DinB family protein</fullName>
    </submittedName>
</protein>
<dbReference type="Proteomes" id="UP000628448">
    <property type="component" value="Unassembled WGS sequence"/>
</dbReference>
<dbReference type="SUPFAM" id="SSF109854">
    <property type="entry name" value="DinB/YfiT-like putative metalloenzymes"/>
    <property type="match status" value="1"/>
</dbReference>
<name>A0A931E536_9BACT</name>
<reference evidence="1" key="1">
    <citation type="submission" date="2020-11" db="EMBL/GenBank/DDBJ databases">
        <title>Bacterial whole genome sequence for Panacibacter sp. DH6.</title>
        <authorList>
            <person name="Le V."/>
            <person name="Ko S."/>
            <person name="Ahn C.-Y."/>
            <person name="Oh H.-M."/>
        </authorList>
    </citation>
    <scope>NUCLEOTIDE SEQUENCE</scope>
    <source>
        <strain evidence="1">DH6</strain>
    </source>
</reference>
<comment type="caution">
    <text evidence="1">The sequence shown here is derived from an EMBL/GenBank/DDBJ whole genome shotgun (WGS) entry which is preliminary data.</text>
</comment>
<dbReference type="EMBL" id="JADWYR010000002">
    <property type="protein sequence ID" value="MBG9377850.1"/>
    <property type="molecule type" value="Genomic_DNA"/>
</dbReference>
<dbReference type="InterPro" id="IPR034660">
    <property type="entry name" value="DinB/YfiT-like"/>
</dbReference>